<reference evidence="2" key="2">
    <citation type="submission" date="2025-08" db="UniProtKB">
        <authorList>
            <consortium name="RefSeq"/>
        </authorList>
    </citation>
    <scope>IDENTIFICATION</scope>
    <source>
        <tissue evidence="2">Leaf</tissue>
    </source>
</reference>
<dbReference type="RefSeq" id="XP_056850225.1">
    <property type="nucleotide sequence ID" value="XM_056994245.1"/>
</dbReference>
<dbReference type="Gene3D" id="3.30.70.100">
    <property type="match status" value="1"/>
</dbReference>
<reference evidence="1" key="1">
    <citation type="journal article" date="2019" name="Database">
        <title>The radish genome database (RadishGD): an integrated information resource for radish genomics.</title>
        <authorList>
            <person name="Yu H.J."/>
            <person name="Baek S."/>
            <person name="Lee Y.J."/>
            <person name="Cho A."/>
            <person name="Mun J.H."/>
        </authorList>
    </citation>
    <scope>NUCLEOTIDE SEQUENCE [LARGE SCALE GENOMIC DNA]</scope>
    <source>
        <strain evidence="1">cv. WK10039</strain>
    </source>
</reference>
<proteinExistence type="predicted"/>
<protein>
    <submittedName>
        <fullName evidence="2">Heavy metal-associated isoprenylated plant protein 11-like</fullName>
    </submittedName>
</protein>
<sequence length="110" mass="12560">MRSHKNGEVEFRMEVSNRKIRRKAMRAVLEFPGVTMIDVREPGKIKVAGEFDSHEMTKKLRKIYRHAKIIGVETADGDFAENLVQGLVGQVGEMFLPRQGRRQTNGCTIM</sequence>
<accession>A0A9W3CFE8</accession>
<keyword evidence="1" id="KW-1185">Reference proteome</keyword>
<name>A0A9W3CFE8_RAPSA</name>
<evidence type="ECO:0000313" key="2">
    <source>
        <dbReference type="RefSeq" id="XP_056850225.1"/>
    </source>
</evidence>
<dbReference type="KEGG" id="rsz:108828675"/>
<evidence type="ECO:0000313" key="1">
    <source>
        <dbReference type="Proteomes" id="UP000504610"/>
    </source>
</evidence>
<dbReference type="GeneID" id="108828675"/>
<dbReference type="AlphaFoldDB" id="A0A9W3CFE8"/>
<dbReference type="Proteomes" id="UP000504610">
    <property type="component" value="Chromosome 9"/>
</dbReference>
<organism evidence="1 2">
    <name type="scientific">Raphanus sativus</name>
    <name type="common">Radish</name>
    <name type="synonym">Raphanus raphanistrum var. sativus</name>
    <dbReference type="NCBI Taxonomy" id="3726"/>
    <lineage>
        <taxon>Eukaryota</taxon>
        <taxon>Viridiplantae</taxon>
        <taxon>Streptophyta</taxon>
        <taxon>Embryophyta</taxon>
        <taxon>Tracheophyta</taxon>
        <taxon>Spermatophyta</taxon>
        <taxon>Magnoliopsida</taxon>
        <taxon>eudicotyledons</taxon>
        <taxon>Gunneridae</taxon>
        <taxon>Pentapetalae</taxon>
        <taxon>rosids</taxon>
        <taxon>malvids</taxon>
        <taxon>Brassicales</taxon>
        <taxon>Brassicaceae</taxon>
        <taxon>Brassiceae</taxon>
        <taxon>Raphanus</taxon>
    </lineage>
</organism>
<gene>
    <name evidence="2" type="primary">LOC108828675</name>
</gene>